<dbReference type="AlphaFoldDB" id="A0A3D8RK99"/>
<protein>
    <recommendedName>
        <fullName evidence="3">ATP-grasp domain-containing protein</fullName>
    </recommendedName>
</protein>
<accession>A0A3D8RK99</accession>
<evidence type="ECO:0000313" key="2">
    <source>
        <dbReference type="Proteomes" id="UP000256690"/>
    </source>
</evidence>
<reference evidence="1 2" key="1">
    <citation type="journal article" date="2018" name="IMA Fungus">
        <title>IMA Genome-F 9: Draft genome sequence of Annulohypoxylon stygium, Aspergillus mulundensis, Berkeleyomyces basicola (syn. Thielaviopsis basicola), Ceratocystis smalleyi, two Cercospora beticola strains, Coleophoma cylindrospora, Fusarium fracticaudum, Phialophora cf. hyalina, and Morchella septimelata.</title>
        <authorList>
            <person name="Wingfield B.D."/>
            <person name="Bills G.F."/>
            <person name="Dong Y."/>
            <person name="Huang W."/>
            <person name="Nel W.J."/>
            <person name="Swalarsk-Parry B.S."/>
            <person name="Vaghefi N."/>
            <person name="Wilken P.M."/>
            <person name="An Z."/>
            <person name="de Beer Z.W."/>
            <person name="De Vos L."/>
            <person name="Chen L."/>
            <person name="Duong T.A."/>
            <person name="Gao Y."/>
            <person name="Hammerbacher A."/>
            <person name="Kikkert J.R."/>
            <person name="Li Y."/>
            <person name="Li H."/>
            <person name="Li K."/>
            <person name="Li Q."/>
            <person name="Liu X."/>
            <person name="Ma X."/>
            <person name="Naidoo K."/>
            <person name="Pethybridge S.J."/>
            <person name="Sun J."/>
            <person name="Steenkamp E.T."/>
            <person name="van der Nest M.A."/>
            <person name="van Wyk S."/>
            <person name="Wingfield M.J."/>
            <person name="Xiong C."/>
            <person name="Yue Q."/>
            <person name="Zhang X."/>
        </authorList>
    </citation>
    <scope>NUCLEOTIDE SEQUENCE [LARGE SCALE GENOMIC DNA]</scope>
    <source>
        <strain evidence="1 2">DSM 5745</strain>
    </source>
</reference>
<dbReference type="GeneID" id="38117507"/>
<gene>
    <name evidence="1" type="ORF">DSM5745_07137</name>
</gene>
<dbReference type="OrthoDB" id="186626at2759"/>
<dbReference type="InterPro" id="IPR036291">
    <property type="entry name" value="NAD(P)-bd_dom_sf"/>
</dbReference>
<name>A0A3D8RK99_9EURO</name>
<evidence type="ECO:0000313" key="1">
    <source>
        <dbReference type="EMBL" id="RDW74475.1"/>
    </source>
</evidence>
<dbReference type="Proteomes" id="UP000256690">
    <property type="component" value="Unassembled WGS sequence"/>
</dbReference>
<dbReference type="SUPFAM" id="SSF51735">
    <property type="entry name" value="NAD(P)-binding Rossmann-fold domains"/>
    <property type="match status" value="1"/>
</dbReference>
<comment type="caution">
    <text evidence="1">The sequence shown here is derived from an EMBL/GenBank/DDBJ whole genome shotgun (WGS) entry which is preliminary data.</text>
</comment>
<dbReference type="EMBL" id="PVWQ01000008">
    <property type="protein sequence ID" value="RDW74475.1"/>
    <property type="molecule type" value="Genomic_DNA"/>
</dbReference>
<organism evidence="1 2">
    <name type="scientific">Aspergillus mulundensis</name>
    <dbReference type="NCBI Taxonomy" id="1810919"/>
    <lineage>
        <taxon>Eukaryota</taxon>
        <taxon>Fungi</taxon>
        <taxon>Dikarya</taxon>
        <taxon>Ascomycota</taxon>
        <taxon>Pezizomycotina</taxon>
        <taxon>Eurotiomycetes</taxon>
        <taxon>Eurotiomycetidae</taxon>
        <taxon>Eurotiales</taxon>
        <taxon>Aspergillaceae</taxon>
        <taxon>Aspergillus</taxon>
        <taxon>Aspergillus subgen. Nidulantes</taxon>
    </lineage>
</organism>
<evidence type="ECO:0008006" key="3">
    <source>
        <dbReference type="Google" id="ProtNLM"/>
    </source>
</evidence>
<dbReference type="Gene3D" id="3.40.50.20">
    <property type="match status" value="1"/>
</dbReference>
<dbReference type="RefSeq" id="XP_026602243.1">
    <property type="nucleotide sequence ID" value="XM_026749153.1"/>
</dbReference>
<sequence>MTVLGIRRMNSISSREIHQRVRRLIQSQILGHLLRIAISLLLLPLDNTVIFVAEVAWFLSPYSLWLSTINGRHAILRDVQFRPKTILVTGVDSPHGLRIARCWYNEGHRVVGAAIKEARFASGESMSKALVAYYRIPNSQYVSRLLDIVLREKVDIWIPCSQDTSAIDDGMAKQAIESRTSCKCVTLDTELASQWNQTESFVQYLIDHGHPVVENHQVQSRDSIHRILHRSPTKIYHIRQTVPGNNGEKIIVLPKRTLSSTYSEVSEIKVSKDSPWAMEQHARLGEFVAEVLIIRGHVTAIRVHPAGRESDCGCSRLNEGLSAAARQVMEDLACKGGHRLTGHFLVRLMVDEELHLNSVRYEVRIAGCAQGAAAIARLLQDTPSRTLVDGYLTILPENAPGALVNGLNRPEISISMLSHRPSFYEAFKSYATRDINPALCPLAQQVNWAMDEAAKLVLFWTNWRFSITDPLPWWWHNHVSWPLTELDLLLQSIKRALAS</sequence>
<proteinExistence type="predicted"/>
<keyword evidence="2" id="KW-1185">Reference proteome</keyword>